<dbReference type="EMBL" id="JAHXZJ010000451">
    <property type="protein sequence ID" value="KAH0558852.1"/>
    <property type="molecule type" value="Genomic_DNA"/>
</dbReference>
<evidence type="ECO:0000313" key="2">
    <source>
        <dbReference type="EMBL" id="KAH0558852.1"/>
    </source>
</evidence>
<evidence type="ECO:0000313" key="3">
    <source>
        <dbReference type="Proteomes" id="UP000826195"/>
    </source>
</evidence>
<accession>A0AAV7ITD8</accession>
<dbReference type="Proteomes" id="UP000826195">
    <property type="component" value="Unassembled WGS sequence"/>
</dbReference>
<evidence type="ECO:0000256" key="1">
    <source>
        <dbReference type="SAM" id="MobiDB-lite"/>
    </source>
</evidence>
<keyword evidence="3" id="KW-1185">Reference proteome</keyword>
<comment type="caution">
    <text evidence="2">The sequence shown here is derived from an EMBL/GenBank/DDBJ whole genome shotgun (WGS) entry which is preliminary data.</text>
</comment>
<dbReference type="AlphaFoldDB" id="A0AAV7ITD8"/>
<sequence>SSSSSSIQPVAPEEKLRSRNEVSLPKLLEIQETSNQETYQAQVLQSPGASKLESANPETSTTITSKQIIYHFHNFTINTMNF</sequence>
<gene>
    <name evidence="2" type="ORF">KQX54_000590</name>
</gene>
<proteinExistence type="predicted"/>
<feature type="region of interest" description="Disordered" evidence="1">
    <location>
        <begin position="38"/>
        <end position="60"/>
    </location>
</feature>
<organism evidence="2 3">
    <name type="scientific">Cotesia glomerata</name>
    <name type="common">Lepidopteran parasitic wasp</name>
    <name type="synonym">Apanteles glomeratus</name>
    <dbReference type="NCBI Taxonomy" id="32391"/>
    <lineage>
        <taxon>Eukaryota</taxon>
        <taxon>Metazoa</taxon>
        <taxon>Ecdysozoa</taxon>
        <taxon>Arthropoda</taxon>
        <taxon>Hexapoda</taxon>
        <taxon>Insecta</taxon>
        <taxon>Pterygota</taxon>
        <taxon>Neoptera</taxon>
        <taxon>Endopterygota</taxon>
        <taxon>Hymenoptera</taxon>
        <taxon>Apocrita</taxon>
        <taxon>Ichneumonoidea</taxon>
        <taxon>Braconidae</taxon>
        <taxon>Microgastrinae</taxon>
        <taxon>Cotesia</taxon>
    </lineage>
</organism>
<feature type="compositionally biased region" description="Polar residues" evidence="1">
    <location>
        <begin position="38"/>
        <end position="48"/>
    </location>
</feature>
<reference evidence="2 3" key="1">
    <citation type="journal article" date="2021" name="J. Hered.">
        <title>A chromosome-level genome assembly of the parasitoid wasp, Cotesia glomerata (Hymenoptera: Braconidae).</title>
        <authorList>
            <person name="Pinto B.J."/>
            <person name="Weis J.J."/>
            <person name="Gamble T."/>
            <person name="Ode P.J."/>
            <person name="Paul R."/>
            <person name="Zaspel J.M."/>
        </authorList>
    </citation>
    <scope>NUCLEOTIDE SEQUENCE [LARGE SCALE GENOMIC DNA]</scope>
    <source>
        <strain evidence="2">CgM1</strain>
    </source>
</reference>
<protein>
    <submittedName>
        <fullName evidence="2">Uncharacterized protein</fullName>
    </submittedName>
</protein>
<feature type="non-terminal residue" evidence="2">
    <location>
        <position position="1"/>
    </location>
</feature>
<name>A0AAV7ITD8_COTGL</name>